<evidence type="ECO:0000256" key="7">
    <source>
        <dbReference type="ARBA" id="ARBA00022679"/>
    </source>
</evidence>
<evidence type="ECO:0000256" key="9">
    <source>
        <dbReference type="ARBA" id="ARBA00022824"/>
    </source>
</evidence>
<feature type="transmembrane region" description="Helical" evidence="15">
    <location>
        <begin position="20"/>
        <end position="41"/>
    </location>
</feature>
<keyword evidence="9" id="KW-0256">Endoplasmic reticulum</keyword>
<organism evidence="16 17">
    <name type="scientific">Myriangium duriaei CBS 260.36</name>
    <dbReference type="NCBI Taxonomy" id="1168546"/>
    <lineage>
        <taxon>Eukaryota</taxon>
        <taxon>Fungi</taxon>
        <taxon>Dikarya</taxon>
        <taxon>Ascomycota</taxon>
        <taxon>Pezizomycotina</taxon>
        <taxon>Dothideomycetes</taxon>
        <taxon>Dothideomycetidae</taxon>
        <taxon>Myriangiales</taxon>
        <taxon>Myriangiaceae</taxon>
        <taxon>Myriangium</taxon>
    </lineage>
</organism>
<evidence type="ECO:0000256" key="15">
    <source>
        <dbReference type="SAM" id="Phobius"/>
    </source>
</evidence>
<feature type="transmembrane region" description="Helical" evidence="15">
    <location>
        <begin position="206"/>
        <end position="224"/>
    </location>
</feature>
<accession>A0A9P4IV68</accession>
<keyword evidence="17" id="KW-1185">Reference proteome</keyword>
<comment type="caution">
    <text evidence="16">The sequence shown here is derived from an EMBL/GenBank/DDBJ whole genome shotgun (WGS) entry which is preliminary data.</text>
</comment>
<evidence type="ECO:0000256" key="14">
    <source>
        <dbReference type="ARBA" id="ARBA00048064"/>
    </source>
</evidence>
<dbReference type="GO" id="GO:0006488">
    <property type="term" value="P:dolichol-linked oligosaccharide biosynthetic process"/>
    <property type="evidence" value="ECO:0007669"/>
    <property type="project" value="InterPro"/>
</dbReference>
<dbReference type="Proteomes" id="UP000799439">
    <property type="component" value="Unassembled WGS sequence"/>
</dbReference>
<evidence type="ECO:0000256" key="4">
    <source>
        <dbReference type="ARBA" id="ARBA00011967"/>
    </source>
</evidence>
<comment type="catalytic activity">
    <reaction evidence="14">
        <text>an alpha-D-Glc-(1-&gt;3)-alpha-D-Glc-(1-&gt;3)-alpha-D-Man-(1-&gt;2)-alpha-D-Man-(1-&gt;2)-alpha-D-Man-(1-&gt;3)-[alpha-D-Man-(1-&gt;2)-alpha-D-Man-(1-&gt;3)-[alpha-D-Man-(1-&gt;2)-alpha-D-Man-(1-&gt;6)]-alpha-D-Man-(1-&gt;6)]-beta-D-Man-(1-&gt;4)-beta-D-GlcNAc-(1-&gt;4)-alpha-D-GlcNAc-diphospho-di-trans,poly-cis-dolichol + a di-trans,poly-cis-dolichyl beta-D-glucosyl phosphate = a alpha-D-Glc-(1-&gt;2)-alpha-D-Glc-(1-&gt;3)-alpha-D-Glc-(1-&gt;3)-alpha-D-Man-(1-&gt;2)-alpha-D-Man-(1-&gt;2)-alpha-D-Man-(1-&gt;3)-[alpha-D-Man-(1-&gt;2)-alpha-D-Man-(1-&gt;3)-[alpha-D-Man-(1-&gt;2)-alpha-D-Man-(1-&gt;6)]-alpha-D-Man-(1-&gt;6)]-beta-D-Man-(1-&gt;4)-beta-D-GlcNAc-(1-&gt;4)-alpha-D-GlcNAc-diphospho-di-trans,poly-cis-dolichol + a di-trans,poly-cis-dolichyl phosphate + H(+)</text>
        <dbReference type="Rhea" id="RHEA:29543"/>
        <dbReference type="Rhea" id="RHEA-COMP:19498"/>
        <dbReference type="Rhea" id="RHEA-COMP:19502"/>
        <dbReference type="Rhea" id="RHEA-COMP:19512"/>
        <dbReference type="Rhea" id="RHEA-COMP:19522"/>
        <dbReference type="ChEBI" id="CHEBI:15378"/>
        <dbReference type="ChEBI" id="CHEBI:57525"/>
        <dbReference type="ChEBI" id="CHEBI:57683"/>
        <dbReference type="ChEBI" id="CHEBI:132522"/>
        <dbReference type="ChEBI" id="CHEBI:132523"/>
        <dbReference type="EC" id="2.4.1.256"/>
    </reaction>
    <physiologicalReaction direction="left-to-right" evidence="14">
        <dbReference type="Rhea" id="RHEA:29544"/>
    </physiologicalReaction>
</comment>
<dbReference type="InterPro" id="IPR016900">
    <property type="entry name" value="Alg10"/>
</dbReference>
<dbReference type="PANTHER" id="PTHR12989">
    <property type="entry name" value="ALPHA-1,2-GLUCOSYLTRANSFERASE ALG10"/>
    <property type="match status" value="1"/>
</dbReference>
<dbReference type="OrthoDB" id="4769at2759"/>
<evidence type="ECO:0000256" key="13">
    <source>
        <dbReference type="ARBA" id="ARBA00044727"/>
    </source>
</evidence>
<keyword evidence="8 15" id="KW-0812">Transmembrane</keyword>
<feature type="transmembrane region" description="Helical" evidence="15">
    <location>
        <begin position="317"/>
        <end position="337"/>
    </location>
</feature>
<feature type="transmembrane region" description="Helical" evidence="15">
    <location>
        <begin position="157"/>
        <end position="174"/>
    </location>
</feature>
<comment type="subcellular location">
    <subcellularLocation>
        <location evidence="1">Endoplasmic reticulum membrane</location>
        <topology evidence="1">Multi-pass membrane protein</topology>
    </subcellularLocation>
</comment>
<name>A0A9P4IV68_9PEZI</name>
<feature type="transmembrane region" description="Helical" evidence="15">
    <location>
        <begin position="277"/>
        <end position="297"/>
    </location>
</feature>
<dbReference type="EMBL" id="ML996089">
    <property type="protein sequence ID" value="KAF2150548.1"/>
    <property type="molecule type" value="Genomic_DNA"/>
</dbReference>
<dbReference type="GO" id="GO:0005789">
    <property type="term" value="C:endoplasmic reticulum membrane"/>
    <property type="evidence" value="ECO:0007669"/>
    <property type="project" value="UniProtKB-SubCell"/>
</dbReference>
<evidence type="ECO:0000256" key="3">
    <source>
        <dbReference type="ARBA" id="ARBA00010600"/>
    </source>
</evidence>
<keyword evidence="11 15" id="KW-0472">Membrane</keyword>
<sequence>MAVRVTPQSWTNPLLSVPVWTAIAVLGALIGIWSGFVFSVVTEPYLDEVFHVGQAQKYLAGRYLEWDPKITTPPALYVLSTLLSWVTGLSSTNSLRAINGLLLPCLVFILLDMEMKLKSIGKNQNDRNSNSGFSAHQLHVAFNIALFPPLFFFSALYYTDIAAVVSVLLCWNSFLRSHARAFPTVLQDISTIFWGVISLTFRQTNIFWVSIFPAAILLVSRIDVGLDDPDGKEGTLLDSPVREASVDEYLWCILSLVQRFLRIVQLSFSGRYAFLRLVRLLIPYAIILAFFAGFVLWNGGVVLGDKSNHIATIHLPQMLYIWPYMLFFSFPLAYPYIIQGLFSLLGRISAIGSLEFNLMFKRKDIFPRTTPLLIFALIAGFIIYFNTIIHPFTLADNRHYMFYIFRLLTHYRITKFLVIPVYAVGSWAIIQTLGAPACVGMVADKKSGTASVKAERTSDCDKAGPPPARPLRLNLAVAREGAPVSFVLVWLVTTTLQLVTAPLVEPRYFILPWIMWRIRVPRAGQEPQRGSEKQSLVQRMLYEHDHRLWIETAWFLVVNAVTGYIFLYWGFEWVQEEGKVQRFMW</sequence>
<evidence type="ECO:0000256" key="5">
    <source>
        <dbReference type="ARBA" id="ARBA00018512"/>
    </source>
</evidence>
<gene>
    <name evidence="16" type="ORF">K461DRAFT_178268</name>
</gene>
<feature type="transmembrane region" description="Helical" evidence="15">
    <location>
        <begin position="548"/>
        <end position="571"/>
    </location>
</feature>
<dbReference type="Pfam" id="PF04922">
    <property type="entry name" value="DIE2_ALG10"/>
    <property type="match status" value="1"/>
</dbReference>
<keyword evidence="10 15" id="KW-1133">Transmembrane helix</keyword>
<evidence type="ECO:0000313" key="16">
    <source>
        <dbReference type="EMBL" id="KAF2150548.1"/>
    </source>
</evidence>
<feature type="transmembrane region" description="Helical" evidence="15">
    <location>
        <begin position="372"/>
        <end position="395"/>
    </location>
</feature>
<protein>
    <recommendedName>
        <fullName evidence="5">Dol-P-Glc:Glc(2)Man(9)GlcNAc(2)-PP-Dol alpha-1,2-glucosyltransferase</fullName>
        <ecNumber evidence="4">2.4.1.256</ecNumber>
    </recommendedName>
    <alternativeName>
        <fullName evidence="12">Asparagine-linked glycosylation protein 10</fullName>
    </alternativeName>
</protein>
<evidence type="ECO:0000256" key="12">
    <source>
        <dbReference type="ARBA" id="ARBA00032069"/>
    </source>
</evidence>
<evidence type="ECO:0000256" key="11">
    <source>
        <dbReference type="ARBA" id="ARBA00023136"/>
    </source>
</evidence>
<dbReference type="GO" id="GO:0106073">
    <property type="term" value="F:dolichyl pyrophosphate Glc2Man9GlcNAc2 alpha-1,2-glucosyltransferase activity"/>
    <property type="evidence" value="ECO:0007669"/>
    <property type="project" value="UniProtKB-EC"/>
</dbReference>
<feature type="transmembrane region" description="Helical" evidence="15">
    <location>
        <begin position="482"/>
        <end position="504"/>
    </location>
</feature>
<evidence type="ECO:0000256" key="6">
    <source>
        <dbReference type="ARBA" id="ARBA00022676"/>
    </source>
</evidence>
<evidence type="ECO:0000256" key="8">
    <source>
        <dbReference type="ARBA" id="ARBA00022692"/>
    </source>
</evidence>
<comment type="pathway">
    <text evidence="2">Protein modification; protein glycosylation.</text>
</comment>
<dbReference type="AlphaFoldDB" id="A0A9P4IV68"/>
<evidence type="ECO:0000256" key="2">
    <source>
        <dbReference type="ARBA" id="ARBA00004922"/>
    </source>
</evidence>
<dbReference type="EC" id="2.4.1.256" evidence="4"/>
<evidence type="ECO:0000313" key="17">
    <source>
        <dbReference type="Proteomes" id="UP000799439"/>
    </source>
</evidence>
<comment type="function">
    <text evidence="13">Dol-P-Glc:Glc(2)Man(9)GlcNAc(2)-PP-Dol alpha-1,2-glucosyltransferase that operates in the biosynthetic pathway of dolichol-linked oligosaccharides, the glycan precursors employed in protein asparagine (N)-glycosylation. The assembly of dolichol-linked oligosaccharides begins on the cytosolic side of the endoplasmic reticulum membrane and finishes in its lumen. The sequential addition of sugars to dolichol pyrophosphate produces dolichol-linked oligosaccharides containing fourteen sugars, including two GlcNAcs, nine mannoses and three glucoses. Once assembled, the oligosaccharide is transferred from the lipid to nascent proteins by oligosaccharyltransferases. In the lumen of the endoplasmic reticulum, adds the third and last glucose residue from dolichyl phosphate glucose (Dol-P-Glc) onto the lipid-linked oligosaccharide intermediate Glc(2)Man(9)GlcNAc(2)-PP-Dol to produce Glc(3)Man(9)GlcNAc(2)-PP-Dol.</text>
</comment>
<dbReference type="PIRSF" id="PIRSF028810">
    <property type="entry name" value="Alpha1_2_glucosyltferase_Alg10"/>
    <property type="match status" value="1"/>
</dbReference>
<comment type="similarity">
    <text evidence="3">Belongs to the ALG10 glucosyltransferase family.</text>
</comment>
<dbReference type="PANTHER" id="PTHR12989:SF10">
    <property type="entry name" value="DOL-P-GLC:GLC(2)MAN(9)GLCNAC(2)-PP-DOL ALPHA-1,2-GLUCOSYLTRANSFERASE-RELATED"/>
    <property type="match status" value="1"/>
</dbReference>
<feature type="transmembrane region" description="Helical" evidence="15">
    <location>
        <begin position="344"/>
        <end position="360"/>
    </location>
</feature>
<evidence type="ECO:0000256" key="1">
    <source>
        <dbReference type="ARBA" id="ARBA00004477"/>
    </source>
</evidence>
<keyword evidence="7" id="KW-0808">Transferase</keyword>
<evidence type="ECO:0000256" key="10">
    <source>
        <dbReference type="ARBA" id="ARBA00022989"/>
    </source>
</evidence>
<keyword evidence="6" id="KW-0328">Glycosyltransferase</keyword>
<proteinExistence type="inferred from homology"/>
<feature type="transmembrane region" description="Helical" evidence="15">
    <location>
        <begin position="94"/>
        <end position="111"/>
    </location>
</feature>
<feature type="transmembrane region" description="Helical" evidence="15">
    <location>
        <begin position="416"/>
        <end position="443"/>
    </location>
</feature>
<reference evidence="16" key="1">
    <citation type="journal article" date="2020" name="Stud. Mycol.">
        <title>101 Dothideomycetes genomes: a test case for predicting lifestyles and emergence of pathogens.</title>
        <authorList>
            <person name="Haridas S."/>
            <person name="Albert R."/>
            <person name="Binder M."/>
            <person name="Bloem J."/>
            <person name="Labutti K."/>
            <person name="Salamov A."/>
            <person name="Andreopoulos B."/>
            <person name="Baker S."/>
            <person name="Barry K."/>
            <person name="Bills G."/>
            <person name="Bluhm B."/>
            <person name="Cannon C."/>
            <person name="Castanera R."/>
            <person name="Culley D."/>
            <person name="Daum C."/>
            <person name="Ezra D."/>
            <person name="Gonzalez J."/>
            <person name="Henrissat B."/>
            <person name="Kuo A."/>
            <person name="Liang C."/>
            <person name="Lipzen A."/>
            <person name="Lutzoni F."/>
            <person name="Magnuson J."/>
            <person name="Mondo S."/>
            <person name="Nolan M."/>
            <person name="Ohm R."/>
            <person name="Pangilinan J."/>
            <person name="Park H.-J."/>
            <person name="Ramirez L."/>
            <person name="Alfaro M."/>
            <person name="Sun H."/>
            <person name="Tritt A."/>
            <person name="Yoshinaga Y."/>
            <person name="Zwiers L.-H."/>
            <person name="Turgeon B."/>
            <person name="Goodwin S."/>
            <person name="Spatafora J."/>
            <person name="Crous P."/>
            <person name="Grigoriev I."/>
        </authorList>
    </citation>
    <scope>NUCLEOTIDE SEQUENCE</scope>
    <source>
        <strain evidence="16">CBS 260.36</strain>
    </source>
</reference>
<feature type="transmembrane region" description="Helical" evidence="15">
    <location>
        <begin position="70"/>
        <end position="88"/>
    </location>
</feature>